<evidence type="ECO:0000256" key="1">
    <source>
        <dbReference type="SAM" id="MobiDB-lite"/>
    </source>
</evidence>
<evidence type="ECO:0000313" key="2">
    <source>
        <dbReference type="EMBL" id="KAG8232195.1"/>
    </source>
</evidence>
<evidence type="ECO:0008006" key="4">
    <source>
        <dbReference type="Google" id="ProtNLM"/>
    </source>
</evidence>
<organism evidence="2 3">
    <name type="scientific">Ladona fulva</name>
    <name type="common">Scarce chaser dragonfly</name>
    <name type="synonym">Libellula fulva</name>
    <dbReference type="NCBI Taxonomy" id="123851"/>
    <lineage>
        <taxon>Eukaryota</taxon>
        <taxon>Metazoa</taxon>
        <taxon>Ecdysozoa</taxon>
        <taxon>Arthropoda</taxon>
        <taxon>Hexapoda</taxon>
        <taxon>Insecta</taxon>
        <taxon>Pterygota</taxon>
        <taxon>Palaeoptera</taxon>
        <taxon>Odonata</taxon>
        <taxon>Epiprocta</taxon>
        <taxon>Anisoptera</taxon>
        <taxon>Libelluloidea</taxon>
        <taxon>Libellulidae</taxon>
        <taxon>Ladona</taxon>
    </lineage>
</organism>
<proteinExistence type="predicted"/>
<accession>A0A8K0KC55</accession>
<feature type="compositionally biased region" description="Basic and acidic residues" evidence="1">
    <location>
        <begin position="169"/>
        <end position="182"/>
    </location>
</feature>
<feature type="region of interest" description="Disordered" evidence="1">
    <location>
        <begin position="1"/>
        <end position="46"/>
    </location>
</feature>
<feature type="region of interest" description="Disordered" evidence="1">
    <location>
        <begin position="122"/>
        <end position="198"/>
    </location>
</feature>
<dbReference type="PANTHER" id="PTHR21261">
    <property type="entry name" value="BEAT PROTEIN"/>
    <property type="match status" value="1"/>
</dbReference>
<dbReference type="Proteomes" id="UP000792457">
    <property type="component" value="Unassembled WGS sequence"/>
</dbReference>
<protein>
    <recommendedName>
        <fullName evidence="4">Ig-like domain-containing protein</fullName>
    </recommendedName>
</protein>
<dbReference type="AlphaFoldDB" id="A0A8K0KC55"/>
<reference evidence="2" key="2">
    <citation type="submission" date="2017-10" db="EMBL/GenBank/DDBJ databases">
        <title>Ladona fulva Genome sequencing and assembly.</title>
        <authorList>
            <person name="Murali S."/>
            <person name="Richards S."/>
            <person name="Bandaranaike D."/>
            <person name="Bellair M."/>
            <person name="Blankenburg K."/>
            <person name="Chao H."/>
            <person name="Dinh H."/>
            <person name="Doddapaneni H."/>
            <person name="Dugan-Rocha S."/>
            <person name="Elkadiri S."/>
            <person name="Gnanaolivu R."/>
            <person name="Hernandez B."/>
            <person name="Skinner E."/>
            <person name="Javaid M."/>
            <person name="Lee S."/>
            <person name="Li M."/>
            <person name="Ming W."/>
            <person name="Munidasa M."/>
            <person name="Muniz J."/>
            <person name="Nguyen L."/>
            <person name="Hughes D."/>
            <person name="Osuji N."/>
            <person name="Pu L.-L."/>
            <person name="Puazo M."/>
            <person name="Qu C."/>
            <person name="Quiroz J."/>
            <person name="Raj R."/>
            <person name="Weissenberger G."/>
            <person name="Xin Y."/>
            <person name="Zou X."/>
            <person name="Han Y."/>
            <person name="Worley K."/>
            <person name="Muzny D."/>
            <person name="Gibbs R."/>
        </authorList>
    </citation>
    <scope>NUCLEOTIDE SEQUENCE</scope>
    <source>
        <strain evidence="2">Sampled in the wild</strain>
    </source>
</reference>
<dbReference type="PANTHER" id="PTHR21261:SF2">
    <property type="entry name" value="GH04238P-RELATED"/>
    <property type="match status" value="1"/>
</dbReference>
<keyword evidence="3" id="KW-1185">Reference proteome</keyword>
<dbReference type="Gene3D" id="2.60.40.10">
    <property type="entry name" value="Immunoglobulins"/>
    <property type="match status" value="1"/>
</dbReference>
<gene>
    <name evidence="2" type="ORF">J437_LFUL011422</name>
</gene>
<feature type="compositionally biased region" description="Low complexity" evidence="1">
    <location>
        <begin position="136"/>
        <end position="147"/>
    </location>
</feature>
<evidence type="ECO:0000313" key="3">
    <source>
        <dbReference type="Proteomes" id="UP000792457"/>
    </source>
</evidence>
<comment type="caution">
    <text evidence="2">The sequence shown here is derived from an EMBL/GenBank/DDBJ whole genome shotgun (WGS) entry which is preliminary data.</text>
</comment>
<dbReference type="OrthoDB" id="6478865at2759"/>
<name>A0A8K0KC55_LADFU</name>
<dbReference type="EMBL" id="KZ308602">
    <property type="protein sequence ID" value="KAG8232195.1"/>
    <property type="molecule type" value="Genomic_DNA"/>
</dbReference>
<dbReference type="InterPro" id="IPR013783">
    <property type="entry name" value="Ig-like_fold"/>
</dbReference>
<reference evidence="2" key="1">
    <citation type="submission" date="2013-04" db="EMBL/GenBank/DDBJ databases">
        <authorList>
            <person name="Qu J."/>
            <person name="Murali S.C."/>
            <person name="Bandaranaike D."/>
            <person name="Bellair M."/>
            <person name="Blankenburg K."/>
            <person name="Chao H."/>
            <person name="Dinh H."/>
            <person name="Doddapaneni H."/>
            <person name="Downs B."/>
            <person name="Dugan-Rocha S."/>
            <person name="Elkadiri S."/>
            <person name="Gnanaolivu R.D."/>
            <person name="Hernandez B."/>
            <person name="Javaid M."/>
            <person name="Jayaseelan J.C."/>
            <person name="Lee S."/>
            <person name="Li M."/>
            <person name="Ming W."/>
            <person name="Munidasa M."/>
            <person name="Muniz J."/>
            <person name="Nguyen L."/>
            <person name="Ongeri F."/>
            <person name="Osuji N."/>
            <person name="Pu L.-L."/>
            <person name="Puazo M."/>
            <person name="Qu C."/>
            <person name="Quiroz J."/>
            <person name="Raj R."/>
            <person name="Weissenberger G."/>
            <person name="Xin Y."/>
            <person name="Zou X."/>
            <person name="Han Y."/>
            <person name="Richards S."/>
            <person name="Worley K."/>
            <person name="Muzny D."/>
            <person name="Gibbs R."/>
        </authorList>
    </citation>
    <scope>NUCLEOTIDE SEQUENCE</scope>
    <source>
        <strain evidence="2">Sampled in the wild</strain>
    </source>
</reference>
<sequence length="222" mass="23401">MVVTLLTPEVASQTTKTTASAPTTSTPTTTRPSTSYTTSLPSTVGTTKKLPVSTPVTWGTGVKITSLRVPNIVRNGSESGATLDCEFWVSRDAEAGLVVKWFLNNGPAPVYQWIPGNGKEVKKPGSVGNGGGSPQGLGPLKGKLDLGFVQDHSDPQGVEGSAATPSGEPRVENSADEGEARKHQSALRIRKPTTDLSGDYKCSVSTFHDEDSMVKRMLVFGK</sequence>
<feature type="compositionally biased region" description="Low complexity" evidence="1">
    <location>
        <begin position="11"/>
        <end position="43"/>
    </location>
</feature>